<reference evidence="1 2" key="1">
    <citation type="journal article" date="2024" name="J Genomics">
        <title>Draft genome sequencing and assembly of Favolaschia claudopus CIRM-BRFM 2984 isolated from oak limbs.</title>
        <authorList>
            <person name="Navarro D."/>
            <person name="Drula E."/>
            <person name="Chaduli D."/>
            <person name="Cazenave R."/>
            <person name="Ahrendt S."/>
            <person name="Wang J."/>
            <person name="Lipzen A."/>
            <person name="Daum C."/>
            <person name="Barry K."/>
            <person name="Grigoriev I.V."/>
            <person name="Favel A."/>
            <person name="Rosso M.N."/>
            <person name="Martin F."/>
        </authorList>
    </citation>
    <scope>NUCLEOTIDE SEQUENCE [LARGE SCALE GENOMIC DNA]</scope>
    <source>
        <strain evidence="1 2">CIRM-BRFM 2984</strain>
    </source>
</reference>
<organism evidence="1 2">
    <name type="scientific">Favolaschia claudopus</name>
    <dbReference type="NCBI Taxonomy" id="2862362"/>
    <lineage>
        <taxon>Eukaryota</taxon>
        <taxon>Fungi</taxon>
        <taxon>Dikarya</taxon>
        <taxon>Basidiomycota</taxon>
        <taxon>Agaricomycotina</taxon>
        <taxon>Agaricomycetes</taxon>
        <taxon>Agaricomycetidae</taxon>
        <taxon>Agaricales</taxon>
        <taxon>Marasmiineae</taxon>
        <taxon>Mycenaceae</taxon>
        <taxon>Favolaschia</taxon>
    </lineage>
</organism>
<sequence length="302" mass="34665">MSATSLSPSFSPCHHFEMAEPPFPPEIEREIFETTALKYPTFAPTMLRVAQHVHAWIEPLLYRVLVIDSEPIALALLSAMSRKSPEFFHNAVHHIAVPLDTSTGVPNRLFSPLEQVISLCTGVRSFGCMNAFLNPRFIPIFTGMHDLQRLSCSLEVLFDTLIDEENWIDLTLPFFNTLTHLECFDFRPNSCVFVQKLLRLPKLTHLGIPEEYLRTAEQDGLFATLAECPRIQILSFQWDYENLRAYEAMKQPHIYDSRVVLAVSCGWEDWEAEARGGLRYWSEADDFVARKRSPQQVNVFTL</sequence>
<dbReference type="SUPFAM" id="SSF52047">
    <property type="entry name" value="RNI-like"/>
    <property type="match status" value="1"/>
</dbReference>
<dbReference type="Proteomes" id="UP001362999">
    <property type="component" value="Unassembled WGS sequence"/>
</dbReference>
<gene>
    <name evidence="1" type="ORF">R3P38DRAFT_2839061</name>
</gene>
<protein>
    <submittedName>
        <fullName evidence="1">Tyrosinase central domain-containing protein</fullName>
    </submittedName>
</protein>
<dbReference type="AlphaFoldDB" id="A0AAW0E8I4"/>
<dbReference type="EMBL" id="JAWWNJ010000003">
    <property type="protein sequence ID" value="KAK7060042.1"/>
    <property type="molecule type" value="Genomic_DNA"/>
</dbReference>
<accession>A0AAW0E8I4</accession>
<comment type="caution">
    <text evidence="1">The sequence shown here is derived from an EMBL/GenBank/DDBJ whole genome shotgun (WGS) entry which is preliminary data.</text>
</comment>
<evidence type="ECO:0000313" key="2">
    <source>
        <dbReference type="Proteomes" id="UP001362999"/>
    </source>
</evidence>
<keyword evidence="2" id="KW-1185">Reference proteome</keyword>
<proteinExistence type="predicted"/>
<name>A0AAW0E8I4_9AGAR</name>
<evidence type="ECO:0000313" key="1">
    <source>
        <dbReference type="EMBL" id="KAK7060042.1"/>
    </source>
</evidence>